<evidence type="ECO:0000313" key="4">
    <source>
        <dbReference type="Proteomes" id="UP000243797"/>
    </source>
</evidence>
<dbReference type="OrthoDB" id="6423603at2759"/>
<evidence type="ECO:0000313" key="3">
    <source>
        <dbReference type="EMBL" id="PNS13899.1"/>
    </source>
</evidence>
<dbReference type="InterPro" id="IPR024500">
    <property type="entry name" value="DUF3074"/>
</dbReference>
<feature type="region of interest" description="Disordered" evidence="1">
    <location>
        <begin position="1"/>
        <end position="20"/>
    </location>
</feature>
<dbReference type="EMBL" id="NKHZ01000089">
    <property type="protein sequence ID" value="PNS13899.1"/>
    <property type="molecule type" value="Genomic_DNA"/>
</dbReference>
<comment type="caution">
    <text evidence="3">The sequence shown here is derived from an EMBL/GenBank/DDBJ whole genome shotgun (WGS) entry which is preliminary data.</text>
</comment>
<evidence type="ECO:0000256" key="1">
    <source>
        <dbReference type="SAM" id="MobiDB-lite"/>
    </source>
</evidence>
<proteinExistence type="predicted"/>
<gene>
    <name evidence="3" type="ORF">CAC42_1390</name>
</gene>
<organism evidence="3 4">
    <name type="scientific">Sphaceloma murrayae</name>
    <dbReference type="NCBI Taxonomy" id="2082308"/>
    <lineage>
        <taxon>Eukaryota</taxon>
        <taxon>Fungi</taxon>
        <taxon>Dikarya</taxon>
        <taxon>Ascomycota</taxon>
        <taxon>Pezizomycotina</taxon>
        <taxon>Dothideomycetes</taxon>
        <taxon>Dothideomycetidae</taxon>
        <taxon>Myriangiales</taxon>
        <taxon>Elsinoaceae</taxon>
        <taxon>Sphaceloma</taxon>
    </lineage>
</organism>
<evidence type="ECO:0000259" key="2">
    <source>
        <dbReference type="Pfam" id="PF11274"/>
    </source>
</evidence>
<keyword evidence="4" id="KW-1185">Reference proteome</keyword>
<dbReference type="AlphaFoldDB" id="A0A2K1QG88"/>
<dbReference type="Pfam" id="PF11274">
    <property type="entry name" value="DUF3074"/>
    <property type="match status" value="1"/>
</dbReference>
<feature type="domain" description="DUF3074" evidence="2">
    <location>
        <begin position="116"/>
        <end position="307"/>
    </location>
</feature>
<protein>
    <recommendedName>
        <fullName evidence="2">DUF3074 domain-containing protein</fullName>
    </recommendedName>
</protein>
<sequence>MPSAVSKKSRTSSGSAGLGLRVRLRRLSPSELPQHPELAAYQTYHRADPKSFAREVLNEAESFATDYWSKKFKVKSSKKSSPPSTAPVELLIHDVHVDDMPEEVRGGAISGIAETWFARSSIHENKAKKGTAEWAEFERYLLDDHSEHEKDYTPAVYDAHKVLDWGSTGLQGIEGWEKVEMSIFEMCHSMPPPLSNRTFSVIVVKARSTRSPVSFITAQIPVDISQTQVALYSNGRHEEEGRGEQKKPVTPGIYVSVERCELIDDGSKVKWQMTTASDAKGVLPMAIQKLGVPGAVVKDVGLFTEWVDLKREGMTWT</sequence>
<dbReference type="Proteomes" id="UP000243797">
    <property type="component" value="Unassembled WGS sequence"/>
</dbReference>
<accession>A0A2K1QG88</accession>
<name>A0A2K1QG88_9PEZI</name>
<dbReference type="InParanoid" id="A0A2K1QG88"/>
<dbReference type="PANTHER" id="PTHR40370">
    <property type="entry name" value="EXPRESSED PROTEIN"/>
    <property type="match status" value="1"/>
</dbReference>
<reference evidence="3 4" key="1">
    <citation type="submission" date="2017-06" db="EMBL/GenBank/DDBJ databases">
        <title>Draft genome sequence of a variant of Elsinoe murrayae.</title>
        <authorList>
            <person name="Cheng Q."/>
        </authorList>
    </citation>
    <scope>NUCLEOTIDE SEQUENCE [LARGE SCALE GENOMIC DNA]</scope>
    <source>
        <strain evidence="3 4">CQ-2017a</strain>
    </source>
</reference>
<dbReference type="PANTHER" id="PTHR40370:SF1">
    <property type="entry name" value="DUF3074 DOMAIN-CONTAINING PROTEIN"/>
    <property type="match status" value="1"/>
</dbReference>